<dbReference type="AlphaFoldDB" id="A0A813EKF9"/>
<organism evidence="1 2">
    <name type="scientific">Polarella glacialis</name>
    <name type="common">Dinoflagellate</name>
    <dbReference type="NCBI Taxonomy" id="89957"/>
    <lineage>
        <taxon>Eukaryota</taxon>
        <taxon>Sar</taxon>
        <taxon>Alveolata</taxon>
        <taxon>Dinophyceae</taxon>
        <taxon>Suessiales</taxon>
        <taxon>Suessiaceae</taxon>
        <taxon>Polarella</taxon>
    </lineage>
</organism>
<keyword evidence="2" id="KW-1185">Reference proteome</keyword>
<reference evidence="1" key="1">
    <citation type="submission" date="2021-02" db="EMBL/GenBank/DDBJ databases">
        <authorList>
            <person name="Dougan E. K."/>
            <person name="Rhodes N."/>
            <person name="Thang M."/>
            <person name="Chan C."/>
        </authorList>
    </citation>
    <scope>NUCLEOTIDE SEQUENCE</scope>
</reference>
<dbReference type="Proteomes" id="UP000654075">
    <property type="component" value="Unassembled WGS sequence"/>
</dbReference>
<protein>
    <submittedName>
        <fullName evidence="1">Uncharacterized protein</fullName>
    </submittedName>
</protein>
<gene>
    <name evidence="1" type="ORF">PGLA1383_LOCUS19663</name>
</gene>
<evidence type="ECO:0000313" key="2">
    <source>
        <dbReference type="Proteomes" id="UP000654075"/>
    </source>
</evidence>
<name>A0A813EKF9_POLGL</name>
<sequence>MVSVICPTSLCRHVFHPLLYECFCRQTYEPKELVVVDTGVKPSDFLEAQSSVDPRVIYRHYPVADFKQEMPPMEIGLDGLAEVQPPAWSLGLK</sequence>
<proteinExistence type="predicted"/>
<dbReference type="OrthoDB" id="415892at2759"/>
<accession>A0A813EKF9</accession>
<comment type="caution">
    <text evidence="1">The sequence shown here is derived from an EMBL/GenBank/DDBJ whole genome shotgun (WGS) entry which is preliminary data.</text>
</comment>
<feature type="non-terminal residue" evidence="1">
    <location>
        <position position="93"/>
    </location>
</feature>
<dbReference type="EMBL" id="CAJNNV010013092">
    <property type="protein sequence ID" value="CAE8601369.1"/>
    <property type="molecule type" value="Genomic_DNA"/>
</dbReference>
<evidence type="ECO:0000313" key="1">
    <source>
        <dbReference type="EMBL" id="CAE8601369.1"/>
    </source>
</evidence>